<dbReference type="GO" id="GO:0042597">
    <property type="term" value="C:periplasmic space"/>
    <property type="evidence" value="ECO:0007669"/>
    <property type="project" value="UniProtKB-ARBA"/>
</dbReference>
<evidence type="ECO:0000256" key="2">
    <source>
        <dbReference type="ARBA" id="ARBA00005695"/>
    </source>
</evidence>
<dbReference type="Gene3D" id="3.40.190.10">
    <property type="entry name" value="Periplasmic binding protein-like II"/>
    <property type="match status" value="1"/>
</dbReference>
<dbReference type="PANTHER" id="PTHR30290">
    <property type="entry name" value="PERIPLASMIC BINDING COMPONENT OF ABC TRANSPORTER"/>
    <property type="match status" value="1"/>
</dbReference>
<dbReference type="InterPro" id="IPR023765">
    <property type="entry name" value="SBP_5_CS"/>
</dbReference>
<dbReference type="SUPFAM" id="SSF53850">
    <property type="entry name" value="Periplasmic binding protein-like II"/>
    <property type="match status" value="1"/>
</dbReference>
<dbReference type="EMBL" id="CP162599">
    <property type="protein sequence ID" value="XDK32494.1"/>
    <property type="molecule type" value="Genomic_DNA"/>
</dbReference>
<keyword evidence="3" id="KW-0732">Signal</keyword>
<evidence type="ECO:0000259" key="5">
    <source>
        <dbReference type="Pfam" id="PF00496"/>
    </source>
</evidence>
<feature type="region of interest" description="Disordered" evidence="4">
    <location>
        <begin position="25"/>
        <end position="59"/>
    </location>
</feature>
<dbReference type="GO" id="GO:0015833">
    <property type="term" value="P:peptide transport"/>
    <property type="evidence" value="ECO:0007669"/>
    <property type="project" value="TreeGrafter"/>
</dbReference>
<dbReference type="PIRSF" id="PIRSF002741">
    <property type="entry name" value="MppA"/>
    <property type="match status" value="1"/>
</dbReference>
<dbReference type="InterPro" id="IPR030678">
    <property type="entry name" value="Peptide/Ni-bd"/>
</dbReference>
<dbReference type="InterPro" id="IPR039424">
    <property type="entry name" value="SBP_5"/>
</dbReference>
<reference evidence="6" key="1">
    <citation type="submission" date="2024-07" db="EMBL/GenBank/DDBJ databases">
        <title>Halotolerant mesophilic bacterium Ornithinibacillus sp. 4-3, sp. nov., isolated from soil.</title>
        <authorList>
            <person name="Sidarenka A.V."/>
            <person name="Guliayeva D.E."/>
            <person name="Leanovich S.I."/>
            <person name="Hileuskaya K.S."/>
            <person name="Akhremchuk A.E."/>
            <person name="Sikolenko M.A."/>
            <person name="Valentovich L.N."/>
        </authorList>
    </citation>
    <scope>NUCLEOTIDE SEQUENCE</scope>
    <source>
        <strain evidence="6">4-3</strain>
    </source>
</reference>
<comment type="subcellular location">
    <subcellularLocation>
        <location evidence="1">Cell membrane</location>
        <topology evidence="1">Lipid-anchor</topology>
    </subcellularLocation>
</comment>
<evidence type="ECO:0000256" key="4">
    <source>
        <dbReference type="SAM" id="MobiDB-lite"/>
    </source>
</evidence>
<dbReference type="Gene3D" id="3.10.105.10">
    <property type="entry name" value="Dipeptide-binding Protein, Domain 3"/>
    <property type="match status" value="1"/>
</dbReference>
<name>A0AB39HP81_9BACI</name>
<dbReference type="AlphaFoldDB" id="A0AB39HP81"/>
<gene>
    <name evidence="6" type="ORF">AB4Y30_16030</name>
</gene>
<dbReference type="CDD" id="cd08502">
    <property type="entry name" value="PBP2_NikA_DppA_OppA_like_16"/>
    <property type="match status" value="1"/>
</dbReference>
<protein>
    <submittedName>
        <fullName evidence="6">ABC transporter substrate-binding protein</fullName>
    </submittedName>
</protein>
<accession>A0AB39HP81</accession>
<feature type="domain" description="Solute-binding protein family 5" evidence="5">
    <location>
        <begin position="93"/>
        <end position="455"/>
    </location>
</feature>
<evidence type="ECO:0000256" key="1">
    <source>
        <dbReference type="ARBA" id="ARBA00004193"/>
    </source>
</evidence>
<comment type="similarity">
    <text evidence="2">Belongs to the bacterial solute-binding protein 5 family.</text>
</comment>
<evidence type="ECO:0000256" key="3">
    <source>
        <dbReference type="ARBA" id="ARBA00022729"/>
    </source>
</evidence>
<dbReference type="GO" id="GO:1904680">
    <property type="term" value="F:peptide transmembrane transporter activity"/>
    <property type="evidence" value="ECO:0007669"/>
    <property type="project" value="TreeGrafter"/>
</dbReference>
<dbReference type="InterPro" id="IPR000914">
    <property type="entry name" value="SBP_5_dom"/>
</dbReference>
<evidence type="ECO:0000313" key="6">
    <source>
        <dbReference type="EMBL" id="XDK32494.1"/>
    </source>
</evidence>
<dbReference type="GO" id="GO:0043190">
    <property type="term" value="C:ATP-binding cassette (ABC) transporter complex"/>
    <property type="evidence" value="ECO:0007669"/>
    <property type="project" value="InterPro"/>
</dbReference>
<dbReference type="PANTHER" id="PTHR30290:SF38">
    <property type="entry name" value="D,D-DIPEPTIDE-BINDING PERIPLASMIC PROTEIN DDPA-RELATED"/>
    <property type="match status" value="1"/>
</dbReference>
<proteinExistence type="inferred from homology"/>
<sequence>MKMKAYSLLLLLFIVTIGLIGCSNDSDSENGNEKQDDGSTGEETEAETSGGTLNLSIGQQPNTIDPLVTTATATAYAAKPIFETLVTVNENYEVVPMLAESFEESEDGKSIIFKLRKGVKFHNGNEMTADDVLASMNRWLEMSQQASASIPGAKWEKIDEETVELQLEKPSSIALYTVAEQNQVAAIMPKEIAESATEAGAEEYIGTGPFEFVEWKTDQYIHYKKFDDYQSRTEPASGLAGEKKALVDEIYWNFVPDESTRISGLISGEYDISIGVAHDNVKQIEENEGIQPEIWTYGKELLIFNKQQGVFADKNMRQAVNAALDFEGVLRASFGDEQFYELEHGLFTPEIVNWYSDAGKEMYNQQDPELTQSLLEEAGYDGEEIVILTSREYPHYYNAAVAVQQQLEKVGVNAKLDVFDWATLLDRRSDPELWDIFFTGWDTQVIPHGYNFLDSKAEYPGWTNSPELDQYLEDISNATSQEEATAIAEQLQEEFWDYLPLIILGLFKNTDGYSEKVQGFQNFIGPVLWNVSVEE</sequence>
<organism evidence="6">
    <name type="scientific">Ornithinibacillus sp. 4-3</name>
    <dbReference type="NCBI Taxonomy" id="3231488"/>
    <lineage>
        <taxon>Bacteria</taxon>
        <taxon>Bacillati</taxon>
        <taxon>Bacillota</taxon>
        <taxon>Bacilli</taxon>
        <taxon>Bacillales</taxon>
        <taxon>Bacillaceae</taxon>
        <taxon>Ornithinibacillus</taxon>
    </lineage>
</organism>
<dbReference type="Pfam" id="PF00496">
    <property type="entry name" value="SBP_bac_5"/>
    <property type="match status" value="1"/>
</dbReference>
<dbReference type="PROSITE" id="PS51257">
    <property type="entry name" value="PROKAR_LIPOPROTEIN"/>
    <property type="match status" value="1"/>
</dbReference>
<dbReference type="RefSeq" id="WP_368653182.1">
    <property type="nucleotide sequence ID" value="NZ_CP162599.1"/>
</dbReference>
<dbReference type="PROSITE" id="PS01040">
    <property type="entry name" value="SBP_BACTERIAL_5"/>
    <property type="match status" value="1"/>
</dbReference>